<sequence length="140" mass="15035">MGSIDGVSNSKKSKQNLKKGKAKAKEVGGTVRDAVRLHKEALRKDLCQPTEHTTPTAPTNNPHDGESSEDDEGVGQGAGEREQSVVGKGKASNEANEAVASTKRKTPVKGNSDSNSFETPKQQVTCVSRVFIWLTITLFR</sequence>
<dbReference type="EMBL" id="KN822109">
    <property type="protein sequence ID" value="KIM56838.1"/>
    <property type="molecule type" value="Genomic_DNA"/>
</dbReference>
<proteinExistence type="predicted"/>
<evidence type="ECO:0000313" key="2">
    <source>
        <dbReference type="EMBL" id="KIM56838.1"/>
    </source>
</evidence>
<reference evidence="2 3" key="1">
    <citation type="submission" date="2014-04" db="EMBL/GenBank/DDBJ databases">
        <authorList>
            <consortium name="DOE Joint Genome Institute"/>
            <person name="Kuo A."/>
            <person name="Kohler A."/>
            <person name="Nagy L.G."/>
            <person name="Floudas D."/>
            <person name="Copeland A."/>
            <person name="Barry K.W."/>
            <person name="Cichocki N."/>
            <person name="Veneault-Fourrey C."/>
            <person name="LaButti K."/>
            <person name="Lindquist E.A."/>
            <person name="Lipzen A."/>
            <person name="Lundell T."/>
            <person name="Morin E."/>
            <person name="Murat C."/>
            <person name="Sun H."/>
            <person name="Tunlid A."/>
            <person name="Henrissat B."/>
            <person name="Grigoriev I.V."/>
            <person name="Hibbett D.S."/>
            <person name="Martin F."/>
            <person name="Nordberg H.P."/>
            <person name="Cantor M.N."/>
            <person name="Hua S.X."/>
        </authorList>
    </citation>
    <scope>NUCLEOTIDE SEQUENCE [LARGE SCALE GENOMIC DNA]</scope>
    <source>
        <strain evidence="2 3">Foug A</strain>
    </source>
</reference>
<evidence type="ECO:0000256" key="1">
    <source>
        <dbReference type="SAM" id="MobiDB-lite"/>
    </source>
</evidence>
<dbReference type="AlphaFoldDB" id="A0A0C2Z4H0"/>
<protein>
    <submittedName>
        <fullName evidence="2">Uncharacterized protein</fullName>
    </submittedName>
</protein>
<dbReference type="Proteomes" id="UP000053989">
    <property type="component" value="Unassembled WGS sequence"/>
</dbReference>
<evidence type="ECO:0000313" key="3">
    <source>
        <dbReference type="Proteomes" id="UP000053989"/>
    </source>
</evidence>
<feature type="region of interest" description="Disordered" evidence="1">
    <location>
        <begin position="1"/>
        <end position="121"/>
    </location>
</feature>
<dbReference type="InParanoid" id="A0A0C2Z4H0"/>
<gene>
    <name evidence="2" type="ORF">SCLCIDRAFT_29266</name>
</gene>
<feature type="compositionally biased region" description="Polar residues" evidence="1">
    <location>
        <begin position="109"/>
        <end position="121"/>
    </location>
</feature>
<accession>A0A0C2Z4H0</accession>
<organism evidence="2 3">
    <name type="scientific">Scleroderma citrinum Foug A</name>
    <dbReference type="NCBI Taxonomy" id="1036808"/>
    <lineage>
        <taxon>Eukaryota</taxon>
        <taxon>Fungi</taxon>
        <taxon>Dikarya</taxon>
        <taxon>Basidiomycota</taxon>
        <taxon>Agaricomycotina</taxon>
        <taxon>Agaricomycetes</taxon>
        <taxon>Agaricomycetidae</taxon>
        <taxon>Boletales</taxon>
        <taxon>Sclerodermatineae</taxon>
        <taxon>Sclerodermataceae</taxon>
        <taxon>Scleroderma</taxon>
    </lineage>
</organism>
<feature type="compositionally biased region" description="Basic and acidic residues" evidence="1">
    <location>
        <begin position="33"/>
        <end position="46"/>
    </location>
</feature>
<feature type="compositionally biased region" description="Low complexity" evidence="1">
    <location>
        <begin position="49"/>
        <end position="62"/>
    </location>
</feature>
<reference evidence="3" key="2">
    <citation type="submission" date="2015-01" db="EMBL/GenBank/DDBJ databases">
        <title>Evolutionary Origins and Diversification of the Mycorrhizal Mutualists.</title>
        <authorList>
            <consortium name="DOE Joint Genome Institute"/>
            <consortium name="Mycorrhizal Genomics Consortium"/>
            <person name="Kohler A."/>
            <person name="Kuo A."/>
            <person name="Nagy L.G."/>
            <person name="Floudas D."/>
            <person name="Copeland A."/>
            <person name="Barry K.W."/>
            <person name="Cichocki N."/>
            <person name="Veneault-Fourrey C."/>
            <person name="LaButti K."/>
            <person name="Lindquist E.A."/>
            <person name="Lipzen A."/>
            <person name="Lundell T."/>
            <person name="Morin E."/>
            <person name="Murat C."/>
            <person name="Riley R."/>
            <person name="Ohm R."/>
            <person name="Sun H."/>
            <person name="Tunlid A."/>
            <person name="Henrissat B."/>
            <person name="Grigoriev I.V."/>
            <person name="Hibbett D.S."/>
            <person name="Martin F."/>
        </authorList>
    </citation>
    <scope>NUCLEOTIDE SEQUENCE [LARGE SCALE GENOMIC DNA]</scope>
    <source>
        <strain evidence="3">Foug A</strain>
    </source>
</reference>
<feature type="compositionally biased region" description="Basic residues" evidence="1">
    <location>
        <begin position="11"/>
        <end position="22"/>
    </location>
</feature>
<dbReference type="HOGENOM" id="CLU_164939_0_0_1"/>
<name>A0A0C2Z4H0_9AGAM</name>
<keyword evidence="3" id="KW-1185">Reference proteome</keyword>